<evidence type="ECO:0000256" key="2">
    <source>
        <dbReference type="ARBA" id="ARBA00022729"/>
    </source>
</evidence>
<protein>
    <recommendedName>
        <fullName evidence="6">Thioredoxin domain-containing protein</fullName>
    </recommendedName>
</protein>
<evidence type="ECO:0000259" key="6">
    <source>
        <dbReference type="PROSITE" id="PS51352"/>
    </source>
</evidence>
<dbReference type="PANTHER" id="PTHR13887">
    <property type="entry name" value="GLUTATHIONE S-TRANSFERASE KAPPA"/>
    <property type="match status" value="1"/>
</dbReference>
<dbReference type="Pfam" id="PF13462">
    <property type="entry name" value="Thioredoxin_4"/>
    <property type="match status" value="1"/>
</dbReference>
<keyword evidence="4" id="KW-1015">Disulfide bond</keyword>
<dbReference type="AlphaFoldDB" id="A0A1F6N365"/>
<accession>A0A1F6N365</accession>
<evidence type="ECO:0000313" key="8">
    <source>
        <dbReference type="Proteomes" id="UP000177040"/>
    </source>
</evidence>
<dbReference type="Gene3D" id="3.40.30.10">
    <property type="entry name" value="Glutaredoxin"/>
    <property type="match status" value="1"/>
</dbReference>
<dbReference type="Proteomes" id="UP000177040">
    <property type="component" value="Unassembled WGS sequence"/>
</dbReference>
<gene>
    <name evidence="7" type="ORF">A2983_00110</name>
</gene>
<keyword evidence="5" id="KW-0676">Redox-active center</keyword>
<evidence type="ECO:0000256" key="5">
    <source>
        <dbReference type="ARBA" id="ARBA00023284"/>
    </source>
</evidence>
<dbReference type="PROSITE" id="PS51352">
    <property type="entry name" value="THIOREDOXIN_2"/>
    <property type="match status" value="1"/>
</dbReference>
<dbReference type="SUPFAM" id="SSF52833">
    <property type="entry name" value="Thioredoxin-like"/>
    <property type="match status" value="1"/>
</dbReference>
<keyword evidence="2" id="KW-0732">Signal</keyword>
<evidence type="ECO:0000313" key="7">
    <source>
        <dbReference type="EMBL" id="OGH78359.1"/>
    </source>
</evidence>
<sequence length="215" mass="23690">MNKKRIVTWGAFILGLVILLFGLAKLGAKSSGNITTASSTLLAPVTDSDWFKGSAKAPHTIVEYSDFQCPACASYYPLIKRLTDEYPNEVRVVYRHFPLEELHKNAKPAAIAAEAAGKQGKFFEMHDALFNTQDQWAKDGNPELTFEDLAGSLGMNGKQFKEDVNNPELKKRVEENISQAVQNGIGGTPTLFLDGKLIQTPNSYEELVQLVVGKK</sequence>
<feature type="domain" description="Thioredoxin" evidence="6">
    <location>
        <begin position="24"/>
        <end position="170"/>
    </location>
</feature>
<evidence type="ECO:0000256" key="3">
    <source>
        <dbReference type="ARBA" id="ARBA00023002"/>
    </source>
</evidence>
<organism evidence="7 8">
    <name type="scientific">Candidatus Magasanikbacteria bacterium RIFCSPLOWO2_01_FULL_40_15</name>
    <dbReference type="NCBI Taxonomy" id="1798686"/>
    <lineage>
        <taxon>Bacteria</taxon>
        <taxon>Candidatus Magasanikiibacteriota</taxon>
    </lineage>
</organism>
<evidence type="ECO:0000256" key="4">
    <source>
        <dbReference type="ARBA" id="ARBA00023157"/>
    </source>
</evidence>
<dbReference type="PANTHER" id="PTHR13887:SF14">
    <property type="entry name" value="DISULFIDE BOND FORMATION PROTEIN D"/>
    <property type="match status" value="1"/>
</dbReference>
<dbReference type="InterPro" id="IPR036249">
    <property type="entry name" value="Thioredoxin-like_sf"/>
</dbReference>
<dbReference type="InterPro" id="IPR013766">
    <property type="entry name" value="Thioredoxin_domain"/>
</dbReference>
<comment type="similarity">
    <text evidence="1">Belongs to the thioredoxin family. DsbA subfamily.</text>
</comment>
<evidence type="ECO:0000256" key="1">
    <source>
        <dbReference type="ARBA" id="ARBA00005791"/>
    </source>
</evidence>
<name>A0A1F6N365_9BACT</name>
<dbReference type="GO" id="GO:0016491">
    <property type="term" value="F:oxidoreductase activity"/>
    <property type="evidence" value="ECO:0007669"/>
    <property type="project" value="UniProtKB-KW"/>
</dbReference>
<keyword evidence="3" id="KW-0560">Oxidoreductase</keyword>
<dbReference type="EMBL" id="MFQH01000012">
    <property type="protein sequence ID" value="OGH78359.1"/>
    <property type="molecule type" value="Genomic_DNA"/>
</dbReference>
<comment type="caution">
    <text evidence="7">The sequence shown here is derived from an EMBL/GenBank/DDBJ whole genome shotgun (WGS) entry which is preliminary data.</text>
</comment>
<proteinExistence type="inferred from homology"/>
<dbReference type="InterPro" id="IPR012336">
    <property type="entry name" value="Thioredoxin-like_fold"/>
</dbReference>
<reference evidence="7 8" key="1">
    <citation type="journal article" date="2016" name="Nat. Commun.">
        <title>Thousands of microbial genomes shed light on interconnected biogeochemical processes in an aquifer system.</title>
        <authorList>
            <person name="Anantharaman K."/>
            <person name="Brown C.T."/>
            <person name="Hug L.A."/>
            <person name="Sharon I."/>
            <person name="Castelle C.J."/>
            <person name="Probst A.J."/>
            <person name="Thomas B.C."/>
            <person name="Singh A."/>
            <person name="Wilkins M.J."/>
            <person name="Karaoz U."/>
            <person name="Brodie E.L."/>
            <person name="Williams K.H."/>
            <person name="Hubbard S.S."/>
            <person name="Banfield J.F."/>
        </authorList>
    </citation>
    <scope>NUCLEOTIDE SEQUENCE [LARGE SCALE GENOMIC DNA]</scope>
</reference>